<accession>A0A6A4IEX1</accession>
<proteinExistence type="predicted"/>
<organism evidence="1 2">
    <name type="scientific">Gymnopus androsaceus JB14</name>
    <dbReference type="NCBI Taxonomy" id="1447944"/>
    <lineage>
        <taxon>Eukaryota</taxon>
        <taxon>Fungi</taxon>
        <taxon>Dikarya</taxon>
        <taxon>Basidiomycota</taxon>
        <taxon>Agaricomycotina</taxon>
        <taxon>Agaricomycetes</taxon>
        <taxon>Agaricomycetidae</taxon>
        <taxon>Agaricales</taxon>
        <taxon>Marasmiineae</taxon>
        <taxon>Omphalotaceae</taxon>
        <taxon>Gymnopus</taxon>
    </lineage>
</organism>
<gene>
    <name evidence="1" type="ORF">BT96DRAFT_80979</name>
</gene>
<protein>
    <submittedName>
        <fullName evidence="1">Uncharacterized protein</fullName>
    </submittedName>
</protein>
<evidence type="ECO:0000313" key="1">
    <source>
        <dbReference type="EMBL" id="KAE9407647.1"/>
    </source>
</evidence>
<dbReference type="AlphaFoldDB" id="A0A6A4IEX1"/>
<evidence type="ECO:0000313" key="2">
    <source>
        <dbReference type="Proteomes" id="UP000799118"/>
    </source>
</evidence>
<dbReference type="Proteomes" id="UP000799118">
    <property type="component" value="Unassembled WGS sequence"/>
</dbReference>
<sequence length="87" mass="9763">MVRCPQSHPGAGVPSRGLCENALRRPDSLCSLLPFPHHLSQCWHILTSVQTTSFEFTVSQIQGSARSKHIQCTFRFPACYITRYQGS</sequence>
<reference evidence="1" key="1">
    <citation type="journal article" date="2019" name="Environ. Microbiol.">
        <title>Fungal ecological strategies reflected in gene transcription - a case study of two litter decomposers.</title>
        <authorList>
            <person name="Barbi F."/>
            <person name="Kohler A."/>
            <person name="Barry K."/>
            <person name="Baskaran P."/>
            <person name="Daum C."/>
            <person name="Fauchery L."/>
            <person name="Ihrmark K."/>
            <person name="Kuo A."/>
            <person name="LaButti K."/>
            <person name="Lipzen A."/>
            <person name="Morin E."/>
            <person name="Grigoriev I.V."/>
            <person name="Henrissat B."/>
            <person name="Lindahl B."/>
            <person name="Martin F."/>
        </authorList>
    </citation>
    <scope>NUCLEOTIDE SEQUENCE</scope>
    <source>
        <strain evidence="1">JB14</strain>
    </source>
</reference>
<dbReference type="EMBL" id="ML769394">
    <property type="protein sequence ID" value="KAE9407647.1"/>
    <property type="molecule type" value="Genomic_DNA"/>
</dbReference>
<name>A0A6A4IEX1_9AGAR</name>
<keyword evidence="2" id="KW-1185">Reference proteome</keyword>